<proteinExistence type="predicted"/>
<dbReference type="SMART" id="SM00194">
    <property type="entry name" value="PTPc"/>
    <property type="match status" value="1"/>
</dbReference>
<dbReference type="SMART" id="SM00404">
    <property type="entry name" value="PTPc_motif"/>
    <property type="match status" value="1"/>
</dbReference>
<dbReference type="InterPro" id="IPR000387">
    <property type="entry name" value="Tyr_Pase_dom"/>
</dbReference>
<feature type="domain" description="Tyrosine-protein phosphatase" evidence="3">
    <location>
        <begin position="134"/>
        <end position="360"/>
    </location>
</feature>
<dbReference type="PROSITE" id="PS50055">
    <property type="entry name" value="TYR_PHOSPHATASE_PTP"/>
    <property type="match status" value="1"/>
</dbReference>
<gene>
    <name evidence="5" type="primary">PTPN20</name>
</gene>
<dbReference type="PRINTS" id="PR00700">
    <property type="entry name" value="PRTYPHPHTASE"/>
</dbReference>
<evidence type="ECO:0000256" key="2">
    <source>
        <dbReference type="ARBA" id="ARBA00023242"/>
    </source>
</evidence>
<reference evidence="5" key="2">
    <citation type="submission" date="2025-09" db="UniProtKB">
        <authorList>
            <consortium name="Ensembl"/>
        </authorList>
    </citation>
    <scope>IDENTIFICATION</scope>
</reference>
<name>A0A674K4B1_9SAUR</name>
<dbReference type="PANTHER" id="PTHR46900">
    <property type="entry name" value="TYROSINE-PROTEIN PHOSPHATASE NON-RECEPTOR TYPE 13"/>
    <property type="match status" value="1"/>
</dbReference>
<comment type="subcellular location">
    <subcellularLocation>
        <location evidence="1">Nucleus</location>
    </subcellularLocation>
</comment>
<dbReference type="Pfam" id="PF00102">
    <property type="entry name" value="Y_phosphatase"/>
    <property type="match status" value="1"/>
</dbReference>
<reference evidence="5" key="1">
    <citation type="submission" date="2025-08" db="UniProtKB">
        <authorList>
            <consortium name="Ensembl"/>
        </authorList>
    </citation>
    <scope>IDENTIFICATION</scope>
</reference>
<dbReference type="GeneTree" id="ENSGT00940000160066"/>
<dbReference type="InterPro" id="IPR003595">
    <property type="entry name" value="Tyr_Pase_cat"/>
</dbReference>
<dbReference type="Gene3D" id="3.90.190.10">
    <property type="entry name" value="Protein tyrosine phosphatase superfamily"/>
    <property type="match status" value="1"/>
</dbReference>
<keyword evidence="6" id="KW-1185">Reference proteome</keyword>
<sequence>MGGLSGGGSVDGVGAVRELGAGGLDRGWGPRGWLGVEGSQEGAVRGQGAGGVGWVGSSKGGSQGAGSGRGWIGGEGQAVWGDTAFHTQTSIQCCNPNVALGPKSLPTPAIECLPKFCTGRFNPNCNAEIAKLQRTFSICPDDATRVPLGATRGYINASYIRTHIGEEEHFYISTQGPLPCTVADFWQMIWENESDVIAMMTKEVELGKVKCHRYWPEPPQDSLDLSEFHLRLDNCQILEYFIIRIIEIINKQRRFVKHLQFTTWPDHGTPRLIEHLVKFIRYMRKIHQTGPITAHCSAGIGRSGVLLCIDILLSCIEKDLCVMGDSMLFSPHVQDQYLFCYEVVLQVLQNIETIESRLLQ</sequence>
<feature type="domain" description="Tyrosine specific protein phosphatases" evidence="4">
    <location>
        <begin position="274"/>
        <end position="320"/>
    </location>
</feature>
<dbReference type="InterPro" id="IPR052074">
    <property type="entry name" value="NonRcpt_TyrProt_Phosphatase"/>
</dbReference>
<evidence type="ECO:0000259" key="4">
    <source>
        <dbReference type="PROSITE" id="PS50056"/>
    </source>
</evidence>
<evidence type="ECO:0000313" key="5">
    <source>
        <dbReference type="Ensembl" id="ENSTMTP00000027272.1"/>
    </source>
</evidence>
<dbReference type="AlphaFoldDB" id="A0A674K4B1"/>
<keyword evidence="2" id="KW-0539">Nucleus</keyword>
<dbReference type="GO" id="GO:0005634">
    <property type="term" value="C:nucleus"/>
    <property type="evidence" value="ECO:0007669"/>
    <property type="project" value="UniProtKB-SubCell"/>
</dbReference>
<dbReference type="Ensembl" id="ENSTMTT00000028254.1">
    <property type="protein sequence ID" value="ENSTMTP00000027272.1"/>
    <property type="gene ID" value="ENSTMTG00000019911.1"/>
</dbReference>
<accession>A0A674K4B1</accession>
<evidence type="ECO:0000313" key="6">
    <source>
        <dbReference type="Proteomes" id="UP000472274"/>
    </source>
</evidence>
<organism evidence="5 6">
    <name type="scientific">Terrapene triunguis</name>
    <name type="common">Three-toed box turtle</name>
    <dbReference type="NCBI Taxonomy" id="2587831"/>
    <lineage>
        <taxon>Eukaryota</taxon>
        <taxon>Metazoa</taxon>
        <taxon>Chordata</taxon>
        <taxon>Craniata</taxon>
        <taxon>Vertebrata</taxon>
        <taxon>Euteleostomi</taxon>
        <taxon>Archelosauria</taxon>
        <taxon>Testudinata</taxon>
        <taxon>Testudines</taxon>
        <taxon>Cryptodira</taxon>
        <taxon>Durocryptodira</taxon>
        <taxon>Testudinoidea</taxon>
        <taxon>Emydidae</taxon>
        <taxon>Terrapene</taxon>
    </lineage>
</organism>
<dbReference type="Proteomes" id="UP000472274">
    <property type="component" value="Unplaced"/>
</dbReference>
<dbReference type="InterPro" id="IPR029021">
    <property type="entry name" value="Prot-tyrosine_phosphatase-like"/>
</dbReference>
<dbReference type="SUPFAM" id="SSF52799">
    <property type="entry name" value="(Phosphotyrosine protein) phosphatases II"/>
    <property type="match status" value="1"/>
</dbReference>
<dbReference type="PROSITE" id="PS50056">
    <property type="entry name" value="TYR_PHOSPHATASE_2"/>
    <property type="match status" value="1"/>
</dbReference>
<dbReference type="GO" id="GO:0004725">
    <property type="term" value="F:protein tyrosine phosphatase activity"/>
    <property type="evidence" value="ECO:0007669"/>
    <property type="project" value="InterPro"/>
</dbReference>
<dbReference type="InParanoid" id="A0A674K4B1"/>
<dbReference type="GO" id="GO:0034451">
    <property type="term" value="C:centriolar satellite"/>
    <property type="evidence" value="ECO:0007669"/>
    <property type="project" value="Ensembl"/>
</dbReference>
<evidence type="ECO:0000256" key="1">
    <source>
        <dbReference type="ARBA" id="ARBA00004123"/>
    </source>
</evidence>
<dbReference type="InterPro" id="IPR000242">
    <property type="entry name" value="PTP_cat"/>
</dbReference>
<dbReference type="PANTHER" id="PTHR46900:SF4">
    <property type="entry name" value="FERM AND PDZ DOMAIN CONTAINING 2"/>
    <property type="match status" value="1"/>
</dbReference>
<protein>
    <submittedName>
        <fullName evidence="5">Protein tyrosine phosphatase non-receptor type 20</fullName>
    </submittedName>
</protein>
<evidence type="ECO:0000259" key="3">
    <source>
        <dbReference type="PROSITE" id="PS50055"/>
    </source>
</evidence>